<evidence type="ECO:0000256" key="1">
    <source>
        <dbReference type="ARBA" id="ARBA00001946"/>
    </source>
</evidence>
<keyword evidence="4" id="KW-0479">Metal-binding</keyword>
<evidence type="ECO:0000256" key="7">
    <source>
        <dbReference type="ARBA" id="ARBA00022840"/>
    </source>
</evidence>
<keyword evidence="7" id="KW-0067">ATP-binding</keyword>
<keyword evidence="6" id="KW-0418">Kinase</keyword>
<feature type="domain" description="DAGKc" evidence="12">
    <location>
        <begin position="1"/>
        <end position="132"/>
    </location>
</feature>
<protein>
    <recommendedName>
        <fullName evidence="12">DAGKc domain-containing protein</fullName>
    </recommendedName>
</protein>
<proteinExistence type="predicted"/>
<dbReference type="GO" id="GO:0004143">
    <property type="term" value="F:ATP-dependent diacylglycerol kinase activity"/>
    <property type="evidence" value="ECO:0007669"/>
    <property type="project" value="TreeGrafter"/>
</dbReference>
<dbReference type="Pfam" id="PF00781">
    <property type="entry name" value="DAGK_cat"/>
    <property type="match status" value="1"/>
</dbReference>
<dbReference type="InterPro" id="IPR050187">
    <property type="entry name" value="Lipid_Phosphate_FormReg"/>
</dbReference>
<keyword evidence="11" id="KW-1208">Phospholipid metabolism</keyword>
<keyword evidence="10" id="KW-0594">Phospholipid biosynthesis</keyword>
<evidence type="ECO:0000256" key="6">
    <source>
        <dbReference type="ARBA" id="ARBA00022777"/>
    </source>
</evidence>
<accession>A0A382HAL2</accession>
<dbReference type="GO" id="GO:0005524">
    <property type="term" value="F:ATP binding"/>
    <property type="evidence" value="ECO:0007669"/>
    <property type="project" value="UniProtKB-KW"/>
</dbReference>
<keyword evidence="3" id="KW-0808">Transferase</keyword>
<dbReference type="PROSITE" id="PS50146">
    <property type="entry name" value="DAGK"/>
    <property type="match status" value="1"/>
</dbReference>
<sequence length="302" mass="31850">MRQPSIALIFNPAARGEKARRFRESLGQMQDECTLFETTAPGSATALAAQAIRDGYKTIVATGGDGTVNEVVNGLAQARSGLGQAQLGILPLGTMNVFARELGIPLSPRRAWETVRLGQARAVDLPLANVQTDAGPAERYFVQMAGAGLDGDAVGGVSIALKRKIGPLAYLFSTLAALKAKPPRLSATWDAGSARGEWMCVGNGRFFGGPIVLFPDVRLNDGRLELCVFPRINPGSVSRGVASMALGQIGDWPGAEHHRMSELTIDGPAGTRVQADGEFIGTLPLTITLRPRALKVLVPAGK</sequence>
<dbReference type="GO" id="GO:0005886">
    <property type="term" value="C:plasma membrane"/>
    <property type="evidence" value="ECO:0007669"/>
    <property type="project" value="TreeGrafter"/>
</dbReference>
<comment type="cofactor">
    <cofactor evidence="1">
        <name>Mg(2+)</name>
        <dbReference type="ChEBI" id="CHEBI:18420"/>
    </cofactor>
</comment>
<dbReference type="SMART" id="SM00046">
    <property type="entry name" value="DAGKc"/>
    <property type="match status" value="1"/>
</dbReference>
<reference evidence="13" key="1">
    <citation type="submission" date="2018-05" db="EMBL/GenBank/DDBJ databases">
        <authorList>
            <person name="Lanie J.A."/>
            <person name="Ng W.-L."/>
            <person name="Kazmierczak K.M."/>
            <person name="Andrzejewski T.M."/>
            <person name="Davidsen T.M."/>
            <person name="Wayne K.J."/>
            <person name="Tettelin H."/>
            <person name="Glass J.I."/>
            <person name="Rusch D."/>
            <person name="Podicherti R."/>
            <person name="Tsui H.-C.T."/>
            <person name="Winkler M.E."/>
        </authorList>
    </citation>
    <scope>NUCLEOTIDE SEQUENCE</scope>
</reference>
<dbReference type="SUPFAM" id="SSF111331">
    <property type="entry name" value="NAD kinase/diacylglycerol kinase-like"/>
    <property type="match status" value="1"/>
</dbReference>
<evidence type="ECO:0000256" key="11">
    <source>
        <dbReference type="ARBA" id="ARBA00023264"/>
    </source>
</evidence>
<keyword evidence="2" id="KW-0444">Lipid biosynthesis</keyword>
<keyword evidence="5" id="KW-0547">Nucleotide-binding</keyword>
<evidence type="ECO:0000256" key="8">
    <source>
        <dbReference type="ARBA" id="ARBA00022842"/>
    </source>
</evidence>
<evidence type="ECO:0000256" key="2">
    <source>
        <dbReference type="ARBA" id="ARBA00022516"/>
    </source>
</evidence>
<dbReference type="AlphaFoldDB" id="A0A382HAL2"/>
<organism evidence="13">
    <name type="scientific">marine metagenome</name>
    <dbReference type="NCBI Taxonomy" id="408172"/>
    <lineage>
        <taxon>unclassified sequences</taxon>
        <taxon>metagenomes</taxon>
        <taxon>ecological metagenomes</taxon>
    </lineage>
</organism>
<dbReference type="InterPro" id="IPR017438">
    <property type="entry name" value="ATP-NAD_kinase_N"/>
</dbReference>
<keyword evidence="8" id="KW-0460">Magnesium</keyword>
<dbReference type="Pfam" id="PF19279">
    <property type="entry name" value="YegS_C"/>
    <property type="match status" value="1"/>
</dbReference>
<evidence type="ECO:0000313" key="13">
    <source>
        <dbReference type="EMBL" id="SVB84348.1"/>
    </source>
</evidence>
<dbReference type="InterPro" id="IPR001206">
    <property type="entry name" value="Diacylglycerol_kinase_cat_dom"/>
</dbReference>
<evidence type="ECO:0000256" key="10">
    <source>
        <dbReference type="ARBA" id="ARBA00023209"/>
    </source>
</evidence>
<dbReference type="InterPro" id="IPR016064">
    <property type="entry name" value="NAD/diacylglycerol_kinase_sf"/>
</dbReference>
<dbReference type="NCBIfam" id="TIGR00147">
    <property type="entry name" value="YegS/Rv2252/BmrU family lipid kinase"/>
    <property type="match status" value="1"/>
</dbReference>
<evidence type="ECO:0000256" key="3">
    <source>
        <dbReference type="ARBA" id="ARBA00022679"/>
    </source>
</evidence>
<evidence type="ECO:0000256" key="9">
    <source>
        <dbReference type="ARBA" id="ARBA00023098"/>
    </source>
</evidence>
<dbReference type="EMBL" id="UINC01060147">
    <property type="protein sequence ID" value="SVB84348.1"/>
    <property type="molecule type" value="Genomic_DNA"/>
</dbReference>
<dbReference type="GO" id="GO:0046872">
    <property type="term" value="F:metal ion binding"/>
    <property type="evidence" value="ECO:0007669"/>
    <property type="project" value="UniProtKB-KW"/>
</dbReference>
<evidence type="ECO:0000256" key="5">
    <source>
        <dbReference type="ARBA" id="ARBA00022741"/>
    </source>
</evidence>
<dbReference type="GO" id="GO:0008654">
    <property type="term" value="P:phospholipid biosynthetic process"/>
    <property type="evidence" value="ECO:0007669"/>
    <property type="project" value="UniProtKB-KW"/>
</dbReference>
<dbReference type="PANTHER" id="PTHR12358:SF106">
    <property type="entry name" value="LIPID KINASE YEGS"/>
    <property type="match status" value="1"/>
</dbReference>
<name>A0A382HAL2_9ZZZZ</name>
<evidence type="ECO:0000256" key="4">
    <source>
        <dbReference type="ARBA" id="ARBA00022723"/>
    </source>
</evidence>
<dbReference type="InterPro" id="IPR045540">
    <property type="entry name" value="YegS/DAGK_C"/>
</dbReference>
<dbReference type="PANTHER" id="PTHR12358">
    <property type="entry name" value="SPHINGOSINE KINASE"/>
    <property type="match status" value="1"/>
</dbReference>
<keyword evidence="9" id="KW-0443">Lipid metabolism</keyword>
<dbReference type="Gene3D" id="3.40.50.10330">
    <property type="entry name" value="Probable inorganic polyphosphate/atp-NAD kinase, domain 1"/>
    <property type="match status" value="1"/>
</dbReference>
<gene>
    <name evidence="13" type="ORF">METZ01_LOCUS237202</name>
</gene>
<dbReference type="Gene3D" id="2.60.200.40">
    <property type="match status" value="1"/>
</dbReference>
<evidence type="ECO:0000259" key="12">
    <source>
        <dbReference type="PROSITE" id="PS50146"/>
    </source>
</evidence>
<dbReference type="InterPro" id="IPR005218">
    <property type="entry name" value="Diacylglycerol/lipid_kinase"/>
</dbReference>